<accession>A0AAD4I1S9</accession>
<keyword evidence="3" id="KW-1185">Reference proteome</keyword>
<reference evidence="2" key="1">
    <citation type="submission" date="2023-02" db="EMBL/GenBank/DDBJ databases">
        <authorList>
            <person name="Palmer J.M."/>
        </authorList>
    </citation>
    <scope>NUCLEOTIDE SEQUENCE</scope>
    <source>
        <strain evidence="2">FW57</strain>
    </source>
</reference>
<dbReference type="Pfam" id="PF26335">
    <property type="entry name" value="ARB_00930_C"/>
    <property type="match status" value="1"/>
</dbReference>
<dbReference type="InterPro" id="IPR058664">
    <property type="entry name" value="ARB_00930-like_C"/>
</dbReference>
<feature type="domain" description="Beta-lactamase-like ARB-00930-like C-terminal" evidence="1">
    <location>
        <begin position="77"/>
        <end position="230"/>
    </location>
</feature>
<evidence type="ECO:0000313" key="3">
    <source>
        <dbReference type="Proteomes" id="UP001197093"/>
    </source>
</evidence>
<dbReference type="InterPro" id="IPR051478">
    <property type="entry name" value="Beta-lactamase-like_AB/R"/>
</dbReference>
<gene>
    <name evidence="2" type="ORF">NEMBOFW57_005690</name>
</gene>
<dbReference type="PANTHER" id="PTHR22935:SF97">
    <property type="entry name" value="BETA-LACTAMASE-RELATED DOMAIN-CONTAINING PROTEIN"/>
    <property type="match status" value="1"/>
</dbReference>
<evidence type="ECO:0000259" key="1">
    <source>
        <dbReference type="Pfam" id="PF26335"/>
    </source>
</evidence>
<organism evidence="2 3">
    <name type="scientific">Staphylotrichum longicolle</name>
    <dbReference type="NCBI Taxonomy" id="669026"/>
    <lineage>
        <taxon>Eukaryota</taxon>
        <taxon>Fungi</taxon>
        <taxon>Dikarya</taxon>
        <taxon>Ascomycota</taxon>
        <taxon>Pezizomycotina</taxon>
        <taxon>Sordariomycetes</taxon>
        <taxon>Sordariomycetidae</taxon>
        <taxon>Sordariales</taxon>
        <taxon>Chaetomiaceae</taxon>
        <taxon>Staphylotrichum</taxon>
    </lineage>
</organism>
<name>A0AAD4I1S9_9PEZI</name>
<dbReference type="PANTHER" id="PTHR22935">
    <property type="entry name" value="PENICILLIN-BINDING PROTEIN"/>
    <property type="match status" value="1"/>
</dbReference>
<dbReference type="AlphaFoldDB" id="A0AAD4I1S9"/>
<comment type="caution">
    <text evidence="2">The sequence shown here is derived from an EMBL/GenBank/DDBJ whole genome shotgun (WGS) entry which is preliminary data.</text>
</comment>
<evidence type="ECO:0000313" key="2">
    <source>
        <dbReference type="EMBL" id="KAG7289323.1"/>
    </source>
</evidence>
<dbReference type="Proteomes" id="UP001197093">
    <property type="component" value="Unassembled WGS sequence"/>
</dbReference>
<proteinExistence type="predicted"/>
<sequence>MPWGIRRIELEKNQTYQYVHTFNKIGSLGAYSCLFALIPELDIGFSVLAAGDLPAGITNAIAETLTQTYIPTLSYIARAQAKATYAGHYRHASLLSNTTASTSNTTSSPPLNSSLTITVDPTAPGLNVTAWISNSTLMAPVAVAITANITPSYLPKIQPSVRLYPTGLEERLPDGGKKVAFKAVFEDLSLPESSGGFVTDCATWVGVTAVVYGSMPLDLFVFEFGPDGAVRRWCVKG</sequence>
<dbReference type="EMBL" id="JAHCVI010000002">
    <property type="protein sequence ID" value="KAG7289323.1"/>
    <property type="molecule type" value="Genomic_DNA"/>
</dbReference>
<protein>
    <recommendedName>
        <fullName evidence="1">Beta-lactamase-like ARB-00930-like C-terminal domain-containing protein</fullName>
    </recommendedName>
</protein>